<evidence type="ECO:0000313" key="2">
    <source>
        <dbReference type="EMBL" id="OWZ84451.1"/>
    </source>
</evidence>
<dbReference type="OrthoDB" id="159752at2"/>
<dbReference type="CDD" id="cd07951">
    <property type="entry name" value="ED_3B_N_AMMECR1"/>
    <property type="match status" value="1"/>
</dbReference>
<sequence length="267" mass="30179">MIEWMVLSPHPPLLVPEIGKEMISKVQTTKDGLKKVFEDVTNSIDTLFVVTPHGFASRKKITFYNFDEVTGNLIDFGGARNLCFSLDRKSILDIKNILVSNNIKTTAVSDCDIIEKSETLDHGSYVPLYYAMENLEYKPELIIMNPAFADCDQIWKSGKLIADYLEKLNKRVGVIISGDLSHRLTKSAPGGYYQQAFKFDNEIQRILQEDTFNDLKHIPFELREKAGECGYRPLLLGAGMLTDYDSSKKVMSYEAPFGVGYLVARLL</sequence>
<comment type="caution">
    <text evidence="2">The sequence shown here is derived from an EMBL/GenBank/DDBJ whole genome shotgun (WGS) entry which is preliminary data.</text>
</comment>
<feature type="domain" description="Extradiol ring-cleavage dioxygenase class III enzyme subunit B" evidence="1">
    <location>
        <begin position="7"/>
        <end position="263"/>
    </location>
</feature>
<accession>A0A226BZU4</accession>
<dbReference type="AlphaFoldDB" id="A0A226BZU4"/>
<dbReference type="GO" id="GO:0008198">
    <property type="term" value="F:ferrous iron binding"/>
    <property type="evidence" value="ECO:0007669"/>
    <property type="project" value="InterPro"/>
</dbReference>
<dbReference type="Proteomes" id="UP000214588">
    <property type="component" value="Unassembled WGS sequence"/>
</dbReference>
<keyword evidence="3" id="KW-1185">Reference proteome</keyword>
<protein>
    <recommendedName>
        <fullName evidence="1">Extradiol ring-cleavage dioxygenase class III enzyme subunit B domain-containing protein</fullName>
    </recommendedName>
</protein>
<dbReference type="Gene3D" id="3.40.830.10">
    <property type="entry name" value="LigB-like"/>
    <property type="match status" value="1"/>
</dbReference>
<dbReference type="Pfam" id="PF02900">
    <property type="entry name" value="LigB"/>
    <property type="match status" value="1"/>
</dbReference>
<dbReference type="GO" id="GO:0016702">
    <property type="term" value="F:oxidoreductase activity, acting on single donors with incorporation of molecular oxygen, incorporation of two atoms of oxygen"/>
    <property type="evidence" value="ECO:0007669"/>
    <property type="project" value="UniProtKB-ARBA"/>
</dbReference>
<reference evidence="2 3" key="1">
    <citation type="submission" date="2017-06" db="EMBL/GenBank/DDBJ databases">
        <title>Draft Genome Sequence of Natranaerobius trueperi halophilic, alkalithermophilic bacteria from soda lakes.</title>
        <authorList>
            <person name="Zhao B."/>
        </authorList>
    </citation>
    <scope>NUCLEOTIDE SEQUENCE [LARGE SCALE GENOMIC DNA]</scope>
    <source>
        <strain evidence="2 3">DSM 18760</strain>
    </source>
</reference>
<dbReference type="SUPFAM" id="SSF53213">
    <property type="entry name" value="LigB-like"/>
    <property type="match status" value="1"/>
</dbReference>
<evidence type="ECO:0000313" key="3">
    <source>
        <dbReference type="Proteomes" id="UP000214588"/>
    </source>
</evidence>
<organism evidence="2 3">
    <name type="scientific">Natranaerobius trueperi</name>
    <dbReference type="NCBI Taxonomy" id="759412"/>
    <lineage>
        <taxon>Bacteria</taxon>
        <taxon>Bacillati</taxon>
        <taxon>Bacillota</taxon>
        <taxon>Clostridia</taxon>
        <taxon>Natranaerobiales</taxon>
        <taxon>Natranaerobiaceae</taxon>
        <taxon>Natranaerobius</taxon>
    </lineage>
</organism>
<dbReference type="EMBL" id="NIQC01000004">
    <property type="protein sequence ID" value="OWZ84451.1"/>
    <property type="molecule type" value="Genomic_DNA"/>
</dbReference>
<dbReference type="RefSeq" id="WP_089022782.1">
    <property type="nucleotide sequence ID" value="NZ_NIQC01000004.1"/>
</dbReference>
<name>A0A226BZU4_9FIRM</name>
<dbReference type="InterPro" id="IPR004183">
    <property type="entry name" value="Xdiol_dOase_suB"/>
</dbReference>
<proteinExistence type="predicted"/>
<gene>
    <name evidence="2" type="ORF">CDO51_02800</name>
</gene>
<evidence type="ECO:0000259" key="1">
    <source>
        <dbReference type="Pfam" id="PF02900"/>
    </source>
</evidence>